<name>A3LSH6_PICST</name>
<reference evidence="10 11" key="1">
    <citation type="journal article" date="2007" name="Nat. Biotechnol.">
        <title>Genome sequence of the lignocellulose-bioconverting and xylose-fermenting yeast Pichia stipitis.</title>
        <authorList>
            <person name="Jeffries T.W."/>
            <person name="Grigoriev I.V."/>
            <person name="Grimwood J."/>
            <person name="Laplaza J.M."/>
            <person name="Aerts A."/>
            <person name="Salamov A."/>
            <person name="Schmutz J."/>
            <person name="Lindquist E."/>
            <person name="Dehal P."/>
            <person name="Shapiro H."/>
            <person name="Jin Y.S."/>
            <person name="Passoth V."/>
            <person name="Richardson P.M."/>
        </authorList>
    </citation>
    <scope>NUCLEOTIDE SEQUENCE [LARGE SCALE GENOMIC DNA]</scope>
    <source>
        <strain evidence="11">ATCC 58785 / CBS 6054 / NBRC 10063 / NRRL Y-11545</strain>
    </source>
</reference>
<evidence type="ECO:0000256" key="9">
    <source>
        <dbReference type="SAM" id="SignalP"/>
    </source>
</evidence>
<evidence type="ECO:0000313" key="10">
    <source>
        <dbReference type="EMBL" id="ABN65906.2"/>
    </source>
</evidence>
<protein>
    <recommendedName>
        <fullName evidence="3">Nucleotide exchange factor SIL1</fullName>
    </recommendedName>
</protein>
<feature type="non-terminal residue" evidence="10">
    <location>
        <position position="1"/>
    </location>
</feature>
<dbReference type="Pfam" id="PF16782">
    <property type="entry name" value="SIL1"/>
    <property type="match status" value="1"/>
</dbReference>
<evidence type="ECO:0000256" key="7">
    <source>
        <dbReference type="ARBA" id="ARBA00022927"/>
    </source>
</evidence>
<dbReference type="FunCoup" id="A3LSH6">
    <property type="interactions" value="163"/>
</dbReference>
<dbReference type="GeneID" id="4838104"/>
<dbReference type="OrthoDB" id="448649at2759"/>
<keyword evidence="5 9" id="KW-0732">Signal</keyword>
<dbReference type="AlphaFoldDB" id="A3LSH6"/>
<dbReference type="SUPFAM" id="SSF48371">
    <property type="entry name" value="ARM repeat"/>
    <property type="match status" value="1"/>
</dbReference>
<accession>A3LSH6</accession>
<dbReference type="KEGG" id="pic:PICST_57312"/>
<dbReference type="InParanoid" id="A3LSH6"/>
<evidence type="ECO:0000256" key="2">
    <source>
        <dbReference type="ARBA" id="ARBA00011799"/>
    </source>
</evidence>
<dbReference type="InterPro" id="IPR011989">
    <property type="entry name" value="ARM-like"/>
</dbReference>
<dbReference type="Proteomes" id="UP000002258">
    <property type="component" value="Chromosome 3"/>
</dbReference>
<feature type="signal peptide" evidence="9">
    <location>
        <begin position="1"/>
        <end position="20"/>
    </location>
</feature>
<dbReference type="GO" id="GO:0000774">
    <property type="term" value="F:adenyl-nucleotide exchange factor activity"/>
    <property type="evidence" value="ECO:0007669"/>
    <property type="project" value="InterPro"/>
</dbReference>
<evidence type="ECO:0000256" key="6">
    <source>
        <dbReference type="ARBA" id="ARBA00022824"/>
    </source>
</evidence>
<keyword evidence="11" id="KW-1185">Reference proteome</keyword>
<evidence type="ECO:0000256" key="1">
    <source>
        <dbReference type="ARBA" id="ARBA00010588"/>
    </source>
</evidence>
<evidence type="ECO:0000256" key="5">
    <source>
        <dbReference type="ARBA" id="ARBA00022729"/>
    </source>
</evidence>
<proteinExistence type="inferred from homology"/>
<dbReference type="EMBL" id="CP000497">
    <property type="protein sequence ID" value="ABN65906.2"/>
    <property type="molecule type" value="Genomic_DNA"/>
</dbReference>
<gene>
    <name evidence="10" type="ORF">PICST_57312</name>
</gene>
<dbReference type="eggNOG" id="KOG2160">
    <property type="taxonomic scope" value="Eukaryota"/>
</dbReference>
<dbReference type="GO" id="GO:0005783">
    <property type="term" value="C:endoplasmic reticulum"/>
    <property type="evidence" value="ECO:0007669"/>
    <property type="project" value="InterPro"/>
</dbReference>
<comment type="similarity">
    <text evidence="1">Belongs to the SIL1 family.</text>
</comment>
<keyword evidence="7" id="KW-0653">Protein transport</keyword>
<dbReference type="STRING" id="322104.A3LSH6"/>
<evidence type="ECO:0000256" key="8">
    <source>
        <dbReference type="ARBA" id="ARBA00023010"/>
    </source>
</evidence>
<dbReference type="RefSeq" id="XP_001383935.2">
    <property type="nucleotide sequence ID" value="XM_001383898.1"/>
</dbReference>
<dbReference type="Gene3D" id="1.25.10.10">
    <property type="entry name" value="Leucine-rich Repeat Variant"/>
    <property type="match status" value="1"/>
</dbReference>
<sequence length="415" mass="47395">LMKIQWLLFIAAAAASIVDTETDLICSPQNPTDCYPRIFVPTSEWQNIREGQDIPAGLHVRLNIDTLQREAKLMEPEQANSDSDSGIVLVPGEEVHDVPEDLAQDEIQRKINEFRQQKLQKQAEPYQDQINHDDLTSFDSAVAEIISFSGDNSRLSQALDTLIDLSHDIEFGVKLTASRDIFDSLLEIGQSHKDDEITEKVYRIMGASLRNNPDSVTNLLRNSDGSFVAALFSNLSTQKDVIQKRILGIIQGLAQNSHFAYEYFSHNKNHGISNLISVYPQLGPDSRERCVNILEDLNLLSRDDFDRRAVEEFNNADLQISRFLQESLSSNEITSPIQFRTYFDNLVTLHERNKELKPTSDFLKWLATEVETRKSYKKREDYPQQEKDYDEKMLHARHVVFGNPLGLRKAIADEL</sequence>
<dbReference type="InterPro" id="IPR016024">
    <property type="entry name" value="ARM-type_fold"/>
</dbReference>
<dbReference type="GO" id="GO:0015031">
    <property type="term" value="P:protein transport"/>
    <property type="evidence" value="ECO:0007669"/>
    <property type="project" value="UniProtKB-KW"/>
</dbReference>
<keyword evidence="8" id="KW-0811">Translocation</keyword>
<feature type="chain" id="PRO_5002654968" description="Nucleotide exchange factor SIL1" evidence="9">
    <location>
        <begin position="21"/>
        <end position="415"/>
    </location>
</feature>
<dbReference type="InterPro" id="IPR031884">
    <property type="entry name" value="Sil1_fungi"/>
</dbReference>
<comment type="subunit">
    <text evidence="2">Interacts with KAR2.</text>
</comment>
<dbReference type="HOGENOM" id="CLU_034955_0_0_1"/>
<organism evidence="10 11">
    <name type="scientific">Scheffersomyces stipitis (strain ATCC 58785 / CBS 6054 / NBRC 10063 / NRRL Y-11545)</name>
    <name type="common">Yeast</name>
    <name type="synonym">Pichia stipitis</name>
    <dbReference type="NCBI Taxonomy" id="322104"/>
    <lineage>
        <taxon>Eukaryota</taxon>
        <taxon>Fungi</taxon>
        <taxon>Dikarya</taxon>
        <taxon>Ascomycota</taxon>
        <taxon>Saccharomycotina</taxon>
        <taxon>Pichiomycetes</taxon>
        <taxon>Debaryomycetaceae</taxon>
        <taxon>Scheffersomyces</taxon>
    </lineage>
</organism>
<dbReference type="OMA" id="GLDIRMN"/>
<dbReference type="PANTHER" id="PTHR19316:SF34">
    <property type="entry name" value="NUCLEOTIDE EXCHANGE FACTOR SIL1"/>
    <property type="match status" value="1"/>
</dbReference>
<evidence type="ECO:0000256" key="3">
    <source>
        <dbReference type="ARBA" id="ARBA00015352"/>
    </source>
</evidence>
<keyword evidence="4" id="KW-0813">Transport</keyword>
<evidence type="ECO:0000256" key="4">
    <source>
        <dbReference type="ARBA" id="ARBA00022448"/>
    </source>
</evidence>
<dbReference type="InterPro" id="IPR050693">
    <property type="entry name" value="Hsp70_NEF-Inhibitors"/>
</dbReference>
<keyword evidence="6" id="KW-0256">Endoplasmic reticulum</keyword>
<dbReference type="PANTHER" id="PTHR19316">
    <property type="entry name" value="PROTEIN FOLDING REGULATOR"/>
    <property type="match status" value="1"/>
</dbReference>
<evidence type="ECO:0000313" key="11">
    <source>
        <dbReference type="Proteomes" id="UP000002258"/>
    </source>
</evidence>